<comment type="function">
    <text evidence="7">Lectin involved in the quality control of the secretory pathway. As a member of the endoplasmic reticulum-associated degradation lumenal (ERAD-L) surveillance system, targets misfolded endoplasmic reticulum lumenal glycoproteins for degradation.</text>
</comment>
<dbReference type="PANTHER" id="PTHR15414:SF0">
    <property type="entry name" value="ENDOPLASMIC RETICULUM LECTIN 1"/>
    <property type="match status" value="1"/>
</dbReference>
<comment type="similarity">
    <text evidence="2 7">Belongs to the OS-9 family.</text>
</comment>
<dbReference type="GO" id="GO:0005788">
    <property type="term" value="C:endoplasmic reticulum lumen"/>
    <property type="evidence" value="ECO:0007669"/>
    <property type="project" value="UniProtKB-UniRule"/>
</dbReference>
<dbReference type="PROSITE" id="PS51914">
    <property type="entry name" value="MRH"/>
    <property type="match status" value="1"/>
</dbReference>
<accession>A0A9P9FN16</accession>
<keyword evidence="4 7" id="KW-0430">Lectin</keyword>
<evidence type="ECO:0000256" key="3">
    <source>
        <dbReference type="ARBA" id="ARBA00022729"/>
    </source>
</evidence>
<dbReference type="SUPFAM" id="SSF50911">
    <property type="entry name" value="Mannose 6-phosphate receptor domain"/>
    <property type="match status" value="1"/>
</dbReference>
<evidence type="ECO:0000256" key="7">
    <source>
        <dbReference type="RuleBase" id="RU369099"/>
    </source>
</evidence>
<feature type="compositionally biased region" description="Basic and acidic residues" evidence="8">
    <location>
        <begin position="325"/>
        <end position="334"/>
    </location>
</feature>
<keyword evidence="7" id="KW-0472">Membrane</keyword>
<evidence type="ECO:0000256" key="1">
    <source>
        <dbReference type="ARBA" id="ARBA00004367"/>
    </source>
</evidence>
<keyword evidence="3 9" id="KW-0732">Signal</keyword>
<feature type="region of interest" description="Disordered" evidence="8">
    <location>
        <begin position="325"/>
        <end position="349"/>
    </location>
</feature>
<proteinExistence type="inferred from homology"/>
<dbReference type="EMBL" id="JAGMUV010000003">
    <property type="protein sequence ID" value="KAH7165421.1"/>
    <property type="molecule type" value="Genomic_DNA"/>
</dbReference>
<keyword evidence="12" id="KW-1185">Reference proteome</keyword>
<keyword evidence="6" id="KW-1015">Disulfide bond</keyword>
<dbReference type="GO" id="GO:0030968">
    <property type="term" value="P:endoplasmic reticulum unfolded protein response"/>
    <property type="evidence" value="ECO:0007669"/>
    <property type="project" value="UniProtKB-UniRule"/>
</dbReference>
<feature type="domain" description="MRH" evidence="10">
    <location>
        <begin position="151"/>
        <end position="290"/>
    </location>
</feature>
<dbReference type="InterPro" id="IPR012913">
    <property type="entry name" value="OS9-like_dom"/>
</dbReference>
<dbReference type="InterPro" id="IPR044865">
    <property type="entry name" value="MRH_dom"/>
</dbReference>
<dbReference type="GO" id="GO:0005789">
    <property type="term" value="C:endoplasmic reticulum membrane"/>
    <property type="evidence" value="ECO:0007669"/>
    <property type="project" value="UniProtKB-SubCell"/>
</dbReference>
<evidence type="ECO:0000313" key="12">
    <source>
        <dbReference type="Proteomes" id="UP000738349"/>
    </source>
</evidence>
<sequence length="501" mass="55170">MRRLNLLLLSAIRLAGARSPGGFSIHEDLLAFPQFEVVFSDDYISEQDANAILERHNQHPTYSADFAQSTLDQTREADDRDNDAASAGESGLKYTYELMKLPPNQYLCSIPVIQPPSTDDKTANELAKAEEARELSRATTSGWDLVAQIEESCLYFGSGWWSYSFCKNREIVQFHALPSVPNGQPPKRDPNTAAYVLGQTPTIPATAAYQARLNGEDTPPPAELQVKGEQRYLVQRLEGGTQCDLTGRDRTIEVQYHCVPGLKNDRIGWIKEVTICAYLMVVNTPRLCNDVAFLPPDETRADPINCQLIVGNDATPPLLEQEKATEEPAIKENQEQQESEGEAAKPAPAKEVNVGGVIVGARKVLSGADEAGKPPAKLMPPISYFPKNQETDGERFLITVAKGKSKADGGEVTAMSDEDLVKQELKPDVVEDMIGEMRKLAGDSSWKLELVELPGDLRELRGYIDEDEKAAAGGAAKDTKEQKKEAEDGSEEKFFKNKDEL</sequence>
<evidence type="ECO:0000256" key="5">
    <source>
        <dbReference type="ARBA" id="ARBA00022824"/>
    </source>
</evidence>
<protein>
    <recommendedName>
        <fullName evidence="7">Endoplasmic reticulum lectin</fullName>
    </recommendedName>
    <alternativeName>
        <fullName evidence="7">Protein OS-9 homolog</fullName>
    </alternativeName>
</protein>
<dbReference type="GO" id="GO:0030246">
    <property type="term" value="F:carbohydrate binding"/>
    <property type="evidence" value="ECO:0007669"/>
    <property type="project" value="UniProtKB-UniRule"/>
</dbReference>
<evidence type="ECO:0000256" key="2">
    <source>
        <dbReference type="ARBA" id="ARBA00009918"/>
    </source>
</evidence>
<dbReference type="PANTHER" id="PTHR15414">
    <property type="entry name" value="OS-9-RELATED"/>
    <property type="match status" value="1"/>
</dbReference>
<feature type="chain" id="PRO_5040370805" description="Endoplasmic reticulum lectin" evidence="9">
    <location>
        <begin position="18"/>
        <end position="501"/>
    </location>
</feature>
<dbReference type="InterPro" id="IPR045149">
    <property type="entry name" value="OS-9-like"/>
</dbReference>
<keyword evidence="5 7" id="KW-0256">Endoplasmic reticulum</keyword>
<dbReference type="Gene3D" id="2.70.130.10">
    <property type="entry name" value="Mannose-6-phosphate receptor binding domain"/>
    <property type="match status" value="1"/>
</dbReference>
<dbReference type="InterPro" id="IPR009011">
    <property type="entry name" value="Man6P_isomerase_rcpt-bd_dom_sf"/>
</dbReference>
<feature type="signal peptide" evidence="9">
    <location>
        <begin position="1"/>
        <end position="17"/>
    </location>
</feature>
<name>A0A9P9FN16_9HYPO</name>
<dbReference type="OrthoDB" id="448954at2759"/>
<dbReference type="Proteomes" id="UP000738349">
    <property type="component" value="Unassembled WGS sequence"/>
</dbReference>
<dbReference type="Pfam" id="PF07915">
    <property type="entry name" value="PRKCSH"/>
    <property type="match status" value="1"/>
</dbReference>
<evidence type="ECO:0000259" key="10">
    <source>
        <dbReference type="PROSITE" id="PS51914"/>
    </source>
</evidence>
<gene>
    <name evidence="11" type="ORF">EDB81DRAFT_641340</name>
</gene>
<reference evidence="11" key="1">
    <citation type="journal article" date="2021" name="Nat. Commun.">
        <title>Genetic determinants of endophytism in the Arabidopsis root mycobiome.</title>
        <authorList>
            <person name="Mesny F."/>
            <person name="Miyauchi S."/>
            <person name="Thiergart T."/>
            <person name="Pickel B."/>
            <person name="Atanasova L."/>
            <person name="Karlsson M."/>
            <person name="Huettel B."/>
            <person name="Barry K.W."/>
            <person name="Haridas S."/>
            <person name="Chen C."/>
            <person name="Bauer D."/>
            <person name="Andreopoulos W."/>
            <person name="Pangilinan J."/>
            <person name="LaButti K."/>
            <person name="Riley R."/>
            <person name="Lipzen A."/>
            <person name="Clum A."/>
            <person name="Drula E."/>
            <person name="Henrissat B."/>
            <person name="Kohler A."/>
            <person name="Grigoriev I.V."/>
            <person name="Martin F.M."/>
            <person name="Hacquard S."/>
        </authorList>
    </citation>
    <scope>NUCLEOTIDE SEQUENCE</scope>
    <source>
        <strain evidence="11">MPI-CAGE-AT-0147</strain>
    </source>
</reference>
<evidence type="ECO:0000256" key="6">
    <source>
        <dbReference type="ARBA" id="ARBA00023157"/>
    </source>
</evidence>
<comment type="caution">
    <text evidence="11">The sequence shown here is derived from an EMBL/GenBank/DDBJ whole genome shotgun (WGS) entry which is preliminary data.</text>
</comment>
<feature type="region of interest" description="Disordered" evidence="8">
    <location>
        <begin position="467"/>
        <end position="501"/>
    </location>
</feature>
<feature type="compositionally biased region" description="Basic and acidic residues" evidence="8">
    <location>
        <begin position="477"/>
        <end position="501"/>
    </location>
</feature>
<evidence type="ECO:0000256" key="4">
    <source>
        <dbReference type="ARBA" id="ARBA00022734"/>
    </source>
</evidence>
<evidence type="ECO:0000256" key="9">
    <source>
        <dbReference type="SAM" id="SignalP"/>
    </source>
</evidence>
<evidence type="ECO:0000256" key="8">
    <source>
        <dbReference type="SAM" id="MobiDB-lite"/>
    </source>
</evidence>
<evidence type="ECO:0000313" key="11">
    <source>
        <dbReference type="EMBL" id="KAH7165421.1"/>
    </source>
</evidence>
<organism evidence="11 12">
    <name type="scientific">Dactylonectria macrodidyma</name>
    <dbReference type="NCBI Taxonomy" id="307937"/>
    <lineage>
        <taxon>Eukaryota</taxon>
        <taxon>Fungi</taxon>
        <taxon>Dikarya</taxon>
        <taxon>Ascomycota</taxon>
        <taxon>Pezizomycotina</taxon>
        <taxon>Sordariomycetes</taxon>
        <taxon>Hypocreomycetidae</taxon>
        <taxon>Hypocreales</taxon>
        <taxon>Nectriaceae</taxon>
        <taxon>Dactylonectria</taxon>
    </lineage>
</organism>
<comment type="subcellular location">
    <subcellularLocation>
        <location evidence="1 7">Endoplasmic reticulum membrane</location>
        <topology evidence="1 7">Peripheral membrane protein</topology>
        <orientation evidence="1 7">Lumenal side</orientation>
    </subcellularLocation>
</comment>
<dbReference type="AlphaFoldDB" id="A0A9P9FN16"/>
<dbReference type="GO" id="GO:0030970">
    <property type="term" value="P:retrograde protein transport, ER to cytosol"/>
    <property type="evidence" value="ECO:0007669"/>
    <property type="project" value="TreeGrafter"/>
</dbReference>